<dbReference type="InterPro" id="IPR000792">
    <property type="entry name" value="Tscrpt_reg_LuxR_C"/>
</dbReference>
<dbReference type="InterPro" id="IPR036388">
    <property type="entry name" value="WH-like_DNA-bd_sf"/>
</dbReference>
<dbReference type="PROSITE" id="PS50043">
    <property type="entry name" value="HTH_LUXR_2"/>
    <property type="match status" value="1"/>
</dbReference>
<organism evidence="9 10">
    <name type="scientific">endosymbiont of Escarpia spicata</name>
    <dbReference type="NCBI Taxonomy" id="2200908"/>
    <lineage>
        <taxon>Bacteria</taxon>
        <taxon>Pseudomonadati</taxon>
        <taxon>Pseudomonadota</taxon>
        <taxon>Gammaproteobacteria</taxon>
        <taxon>sulfur-oxidizing symbionts</taxon>
    </lineage>
</organism>
<dbReference type="PRINTS" id="PR00038">
    <property type="entry name" value="HTHLUXR"/>
</dbReference>
<dbReference type="GO" id="GO:0000160">
    <property type="term" value="P:phosphorelay signal transduction system"/>
    <property type="evidence" value="ECO:0007669"/>
    <property type="project" value="UniProtKB-KW"/>
</dbReference>
<reference evidence="9 10" key="1">
    <citation type="journal article" date="2018" name="ISME J.">
        <title>Endosymbiont genomes yield clues of tubeworm success.</title>
        <authorList>
            <person name="Li Y."/>
            <person name="Liles M.R."/>
            <person name="Halanych K.M."/>
        </authorList>
    </citation>
    <scope>NUCLEOTIDE SEQUENCE [LARGE SCALE GENOMIC DNA]</scope>
    <source>
        <strain evidence="9">A1462</strain>
    </source>
</reference>
<evidence type="ECO:0000256" key="6">
    <source>
        <dbReference type="PROSITE-ProRule" id="PRU00169"/>
    </source>
</evidence>
<dbReference type="Pfam" id="PF00196">
    <property type="entry name" value="GerE"/>
    <property type="match status" value="1"/>
</dbReference>
<dbReference type="Gene3D" id="3.40.50.2300">
    <property type="match status" value="1"/>
</dbReference>
<dbReference type="Gene3D" id="1.10.10.10">
    <property type="entry name" value="Winged helix-like DNA-binding domain superfamily/Winged helix DNA-binding domain"/>
    <property type="match status" value="1"/>
</dbReference>
<keyword evidence="3" id="KW-0805">Transcription regulation</keyword>
<dbReference type="GO" id="GO:0006355">
    <property type="term" value="P:regulation of DNA-templated transcription"/>
    <property type="evidence" value="ECO:0007669"/>
    <property type="project" value="InterPro"/>
</dbReference>
<evidence type="ECO:0000256" key="5">
    <source>
        <dbReference type="ARBA" id="ARBA00023163"/>
    </source>
</evidence>
<dbReference type="FunFam" id="3.40.50.2300:FF:000018">
    <property type="entry name" value="DNA-binding transcriptional regulator NtrC"/>
    <property type="match status" value="1"/>
</dbReference>
<keyword evidence="10" id="KW-1185">Reference proteome</keyword>
<dbReference type="InterPro" id="IPR001789">
    <property type="entry name" value="Sig_transdc_resp-reg_receiver"/>
</dbReference>
<evidence type="ECO:0000256" key="2">
    <source>
        <dbReference type="ARBA" id="ARBA00023012"/>
    </source>
</evidence>
<dbReference type="CDD" id="cd06170">
    <property type="entry name" value="LuxR_C_like"/>
    <property type="match status" value="1"/>
</dbReference>
<dbReference type="InterPro" id="IPR011006">
    <property type="entry name" value="CheY-like_superfamily"/>
</dbReference>
<comment type="caution">
    <text evidence="9">The sequence shown here is derived from an EMBL/GenBank/DDBJ whole genome shotgun (WGS) entry which is preliminary data.</text>
</comment>
<evidence type="ECO:0000259" key="8">
    <source>
        <dbReference type="PROSITE" id="PS50110"/>
    </source>
</evidence>
<feature type="modified residue" description="4-aspartylphosphate" evidence="6">
    <location>
        <position position="56"/>
    </location>
</feature>
<accession>A0A370DSV4</accession>
<sequence length="208" mass="23343">MEQNSPTVFIVDDDQEVRNALQLLMQSVGLSVACYASAGIYLDAFDASLPGCLVVDIRMPGMSGMELQERLQGEAIYPPIIFITGHGDVPMAVRAVKNGAVDFIEKPFRDQTLLDSVHRAIEQDANRRGEVLRLTDIQDRFEQLTPREREVLELVIAGKRNKNISDEMGITLSTVEAHRSKVMEKMHADTLSHLMRMMLSLDRNYGKP</sequence>
<feature type="domain" description="Response regulatory" evidence="8">
    <location>
        <begin position="7"/>
        <end position="121"/>
    </location>
</feature>
<gene>
    <name evidence="9" type="ORF">DIZ78_02945</name>
</gene>
<evidence type="ECO:0000313" key="10">
    <source>
        <dbReference type="Proteomes" id="UP000254771"/>
    </source>
</evidence>
<proteinExistence type="predicted"/>
<dbReference type="SUPFAM" id="SSF52172">
    <property type="entry name" value="CheY-like"/>
    <property type="match status" value="1"/>
</dbReference>
<dbReference type="PANTHER" id="PTHR44688:SF16">
    <property type="entry name" value="DNA-BINDING TRANSCRIPTIONAL ACTIVATOR DEVR_DOSR"/>
    <property type="match status" value="1"/>
</dbReference>
<keyword evidence="1 6" id="KW-0597">Phosphoprotein</keyword>
<name>A0A370DSV4_9GAMM</name>
<keyword evidence="2" id="KW-0902">Two-component regulatory system</keyword>
<evidence type="ECO:0000313" key="9">
    <source>
        <dbReference type="EMBL" id="RDH87544.1"/>
    </source>
</evidence>
<dbReference type="EMBL" id="QFXE01000005">
    <property type="protein sequence ID" value="RDH87544.1"/>
    <property type="molecule type" value="Genomic_DNA"/>
</dbReference>
<evidence type="ECO:0000256" key="4">
    <source>
        <dbReference type="ARBA" id="ARBA00023125"/>
    </source>
</evidence>
<protein>
    <submittedName>
        <fullName evidence="9">DNA-binding response regulator</fullName>
    </submittedName>
</protein>
<dbReference type="CDD" id="cd17537">
    <property type="entry name" value="REC_FixJ"/>
    <property type="match status" value="1"/>
</dbReference>
<dbReference type="SMART" id="SM00421">
    <property type="entry name" value="HTH_LUXR"/>
    <property type="match status" value="1"/>
</dbReference>
<keyword evidence="5" id="KW-0804">Transcription</keyword>
<evidence type="ECO:0000259" key="7">
    <source>
        <dbReference type="PROSITE" id="PS50043"/>
    </source>
</evidence>
<feature type="domain" description="HTH luxR-type" evidence="7">
    <location>
        <begin position="137"/>
        <end position="202"/>
    </location>
</feature>
<dbReference type="PROSITE" id="PS50110">
    <property type="entry name" value="RESPONSE_REGULATORY"/>
    <property type="match status" value="1"/>
</dbReference>
<dbReference type="GO" id="GO:0003677">
    <property type="term" value="F:DNA binding"/>
    <property type="evidence" value="ECO:0007669"/>
    <property type="project" value="UniProtKB-KW"/>
</dbReference>
<keyword evidence="4 9" id="KW-0238">DNA-binding</keyword>
<dbReference type="Pfam" id="PF00072">
    <property type="entry name" value="Response_reg"/>
    <property type="match status" value="1"/>
</dbReference>
<dbReference type="Proteomes" id="UP000254771">
    <property type="component" value="Unassembled WGS sequence"/>
</dbReference>
<dbReference type="InterPro" id="IPR016032">
    <property type="entry name" value="Sig_transdc_resp-reg_C-effctor"/>
</dbReference>
<dbReference type="AlphaFoldDB" id="A0A370DSV4"/>
<evidence type="ECO:0000256" key="1">
    <source>
        <dbReference type="ARBA" id="ARBA00022553"/>
    </source>
</evidence>
<dbReference type="PANTHER" id="PTHR44688">
    <property type="entry name" value="DNA-BINDING TRANSCRIPTIONAL ACTIVATOR DEVR_DOSR"/>
    <property type="match status" value="1"/>
</dbReference>
<dbReference type="SUPFAM" id="SSF46894">
    <property type="entry name" value="C-terminal effector domain of the bipartite response regulators"/>
    <property type="match status" value="1"/>
</dbReference>
<evidence type="ECO:0000256" key="3">
    <source>
        <dbReference type="ARBA" id="ARBA00023015"/>
    </source>
</evidence>
<dbReference type="SMART" id="SM00448">
    <property type="entry name" value="REC"/>
    <property type="match status" value="1"/>
</dbReference>